<keyword evidence="2 4" id="KW-0479">Metal-binding</keyword>
<dbReference type="EMBL" id="MU006829">
    <property type="protein sequence ID" value="KAF2634451.1"/>
    <property type="molecule type" value="Genomic_DNA"/>
</dbReference>
<dbReference type="AlphaFoldDB" id="A0A6A6RJ31"/>
<dbReference type="Pfam" id="PF00067">
    <property type="entry name" value="p450"/>
    <property type="match status" value="1"/>
</dbReference>
<dbReference type="Gene3D" id="1.10.630.10">
    <property type="entry name" value="Cytochrome P450"/>
    <property type="match status" value="1"/>
</dbReference>
<reference evidence="6" key="1">
    <citation type="journal article" date="2020" name="Stud. Mycol.">
        <title>101 Dothideomycetes genomes: a test case for predicting lifestyles and emergence of pathogens.</title>
        <authorList>
            <person name="Haridas S."/>
            <person name="Albert R."/>
            <person name="Binder M."/>
            <person name="Bloem J."/>
            <person name="Labutti K."/>
            <person name="Salamov A."/>
            <person name="Andreopoulos B."/>
            <person name="Baker S."/>
            <person name="Barry K."/>
            <person name="Bills G."/>
            <person name="Bluhm B."/>
            <person name="Cannon C."/>
            <person name="Castanera R."/>
            <person name="Culley D."/>
            <person name="Daum C."/>
            <person name="Ezra D."/>
            <person name="Gonzalez J."/>
            <person name="Henrissat B."/>
            <person name="Kuo A."/>
            <person name="Liang C."/>
            <person name="Lipzen A."/>
            <person name="Lutzoni F."/>
            <person name="Magnuson J."/>
            <person name="Mondo S."/>
            <person name="Nolan M."/>
            <person name="Ohm R."/>
            <person name="Pangilinan J."/>
            <person name="Park H.-J."/>
            <person name="Ramirez L."/>
            <person name="Alfaro M."/>
            <person name="Sun H."/>
            <person name="Tritt A."/>
            <person name="Yoshinaga Y."/>
            <person name="Zwiers L.-H."/>
            <person name="Turgeon B."/>
            <person name="Goodwin S."/>
            <person name="Spatafora J."/>
            <person name="Crous P."/>
            <person name="Grigoriev I."/>
        </authorList>
    </citation>
    <scope>NUCLEOTIDE SEQUENCE</scope>
    <source>
        <strain evidence="6">CBS 473.64</strain>
    </source>
</reference>
<dbReference type="CDD" id="cd11062">
    <property type="entry name" value="CYP58-like"/>
    <property type="match status" value="1"/>
</dbReference>
<dbReference type="InterPro" id="IPR036396">
    <property type="entry name" value="Cyt_P450_sf"/>
</dbReference>
<dbReference type="PANTHER" id="PTHR24305">
    <property type="entry name" value="CYTOCHROME P450"/>
    <property type="match status" value="1"/>
</dbReference>
<keyword evidence="4 5" id="KW-0349">Heme</keyword>
<evidence type="ECO:0000256" key="5">
    <source>
        <dbReference type="RuleBase" id="RU000461"/>
    </source>
</evidence>
<comment type="cofactor">
    <cofactor evidence="1 4">
        <name>heme</name>
        <dbReference type="ChEBI" id="CHEBI:30413"/>
    </cofactor>
</comment>
<protein>
    <submittedName>
        <fullName evidence="6">Cytochrome P450</fullName>
    </submittedName>
</protein>
<dbReference type="InterPro" id="IPR002401">
    <property type="entry name" value="Cyt_P450_E_grp-I"/>
</dbReference>
<dbReference type="InterPro" id="IPR017972">
    <property type="entry name" value="Cyt_P450_CS"/>
</dbReference>
<dbReference type="GO" id="GO:0005506">
    <property type="term" value="F:iron ion binding"/>
    <property type="evidence" value="ECO:0007669"/>
    <property type="project" value="InterPro"/>
</dbReference>
<dbReference type="PRINTS" id="PR00463">
    <property type="entry name" value="EP450I"/>
</dbReference>
<organism evidence="6 7">
    <name type="scientific">Massarina eburnea CBS 473.64</name>
    <dbReference type="NCBI Taxonomy" id="1395130"/>
    <lineage>
        <taxon>Eukaryota</taxon>
        <taxon>Fungi</taxon>
        <taxon>Dikarya</taxon>
        <taxon>Ascomycota</taxon>
        <taxon>Pezizomycotina</taxon>
        <taxon>Dothideomycetes</taxon>
        <taxon>Pleosporomycetidae</taxon>
        <taxon>Pleosporales</taxon>
        <taxon>Massarineae</taxon>
        <taxon>Massarinaceae</taxon>
        <taxon>Massarina</taxon>
    </lineage>
</organism>
<evidence type="ECO:0000256" key="1">
    <source>
        <dbReference type="ARBA" id="ARBA00001971"/>
    </source>
</evidence>
<keyword evidence="5" id="KW-0503">Monooxygenase</keyword>
<dbReference type="OrthoDB" id="1470350at2759"/>
<sequence length="484" mass="53689">MTLLSLAFGAFKASPMLALTIASALLLVARSIYRYFLHPISHIPGPLLPKITSLWLHYHAYVGDEATAIHKLHQRYGPLVRVSPNEVDISDADAIQPIYVSKGGFPKAECYANFDIDGHKTIFSTTELKHRAPRAKAVTPLFSTKSIRDNMESIYGCMDRFVERLREDKATGREVNVLNLTRSLAVDVVSTHLFQENYNGTSEKGQTLSASAFVDAFVAVGRFFYLPNTIFVWSEWAATKFMGDEKTNESMDLIDKFVINLVEKTTCESLTYPGRMLAAGISESEVRSQCKDLLFAGTDSTGMNLATILRNLALHPSIYQNLSSEISSSAAVGPEALDAQALPYLSAVVKEGLRISMANPTRLPHIVPAGGWSFKNTYFPPNTIVGCSAFELHLNPTIFPNPRAFIPERWLDATEEMNRYWFAFGAGSRACIARNLATVELLCATEKIVRSGVLEGARAAERDVVIFEWFNSKVKGEKIELVWN</sequence>
<dbReference type="PANTHER" id="PTHR24305:SF156">
    <property type="entry name" value="P450, PUTATIVE (EUROFUNG)-RELATED"/>
    <property type="match status" value="1"/>
</dbReference>
<evidence type="ECO:0000313" key="6">
    <source>
        <dbReference type="EMBL" id="KAF2634451.1"/>
    </source>
</evidence>
<dbReference type="GO" id="GO:0016705">
    <property type="term" value="F:oxidoreductase activity, acting on paired donors, with incorporation or reduction of molecular oxygen"/>
    <property type="evidence" value="ECO:0007669"/>
    <property type="project" value="InterPro"/>
</dbReference>
<keyword evidence="7" id="KW-1185">Reference proteome</keyword>
<dbReference type="Proteomes" id="UP000799753">
    <property type="component" value="Unassembled WGS sequence"/>
</dbReference>
<keyword evidence="3 4" id="KW-0408">Iron</keyword>
<comment type="similarity">
    <text evidence="5">Belongs to the cytochrome P450 family.</text>
</comment>
<dbReference type="PRINTS" id="PR00385">
    <property type="entry name" value="P450"/>
</dbReference>
<dbReference type="InterPro" id="IPR001128">
    <property type="entry name" value="Cyt_P450"/>
</dbReference>
<evidence type="ECO:0000256" key="2">
    <source>
        <dbReference type="ARBA" id="ARBA00022723"/>
    </source>
</evidence>
<evidence type="ECO:0000256" key="3">
    <source>
        <dbReference type="ARBA" id="ARBA00023004"/>
    </source>
</evidence>
<evidence type="ECO:0000256" key="4">
    <source>
        <dbReference type="PIRSR" id="PIRSR602401-1"/>
    </source>
</evidence>
<dbReference type="InterPro" id="IPR050121">
    <property type="entry name" value="Cytochrome_P450_monoxygenase"/>
</dbReference>
<accession>A0A6A6RJ31</accession>
<proteinExistence type="inferred from homology"/>
<gene>
    <name evidence="6" type="ORF">P280DRAFT_438920</name>
</gene>
<name>A0A6A6RJ31_9PLEO</name>
<keyword evidence="5" id="KW-0560">Oxidoreductase</keyword>
<dbReference type="GO" id="GO:0020037">
    <property type="term" value="F:heme binding"/>
    <property type="evidence" value="ECO:0007669"/>
    <property type="project" value="InterPro"/>
</dbReference>
<dbReference type="GO" id="GO:0004497">
    <property type="term" value="F:monooxygenase activity"/>
    <property type="evidence" value="ECO:0007669"/>
    <property type="project" value="UniProtKB-KW"/>
</dbReference>
<evidence type="ECO:0000313" key="7">
    <source>
        <dbReference type="Proteomes" id="UP000799753"/>
    </source>
</evidence>
<dbReference type="PROSITE" id="PS00086">
    <property type="entry name" value="CYTOCHROME_P450"/>
    <property type="match status" value="1"/>
</dbReference>
<feature type="binding site" description="axial binding residue" evidence="4">
    <location>
        <position position="431"/>
    </location>
    <ligand>
        <name>heme</name>
        <dbReference type="ChEBI" id="CHEBI:30413"/>
    </ligand>
    <ligandPart>
        <name>Fe</name>
        <dbReference type="ChEBI" id="CHEBI:18248"/>
    </ligandPart>
</feature>
<dbReference type="SUPFAM" id="SSF48264">
    <property type="entry name" value="Cytochrome P450"/>
    <property type="match status" value="1"/>
</dbReference>